<dbReference type="AlphaFoldDB" id="A0A8J5SAB8"/>
<feature type="compositionally biased region" description="Pro residues" evidence="1">
    <location>
        <begin position="279"/>
        <end position="291"/>
    </location>
</feature>
<sequence>MAARVGLVAVIAESKAAPFCLLFCREALASGSWRWRCWRCHGLRLCHWLYDVIHTFSSGMVRCWRKYDSHRLMKISGSDLPSKRGKSIFWNRGGRSVWCWPSCWALEAVEEATFSCMPAMSVCIFATAPVRDWSIFITYVMAGWSPSPMVVGAEVAVDEEACDGDGGWAGVEDVVEEDRRDADTRLSRADLPGANLAEEEEQPLLFHLDQEDLEPMVPEAGAEENSEAASGISSDSSMEVVLAVPPSPQPPPPAPMFDAGHVNLILPIHLPAAQDPPQAHDPPQAPPLPLRPPIKLVYSRRPKAAGPSASAPVVLPPQSTPVATGVHRKDKVKTPLSDKDLRRSLRLKIKSLGFKRNIHPNKAGPSIQDFPAIEDFINISSDSDGPESTPADRGVPSPAQTS</sequence>
<evidence type="ECO:0000313" key="3">
    <source>
        <dbReference type="Proteomes" id="UP000729402"/>
    </source>
</evidence>
<reference evidence="2" key="2">
    <citation type="submission" date="2021-02" db="EMBL/GenBank/DDBJ databases">
        <authorList>
            <person name="Kimball J.A."/>
            <person name="Haas M.W."/>
            <person name="Macchietto M."/>
            <person name="Kono T."/>
            <person name="Duquette J."/>
            <person name="Shao M."/>
        </authorList>
    </citation>
    <scope>NUCLEOTIDE SEQUENCE</scope>
    <source>
        <tissue evidence="2">Fresh leaf tissue</tissue>
    </source>
</reference>
<keyword evidence="3" id="KW-1185">Reference proteome</keyword>
<feature type="region of interest" description="Disordered" evidence="1">
    <location>
        <begin position="272"/>
        <end position="291"/>
    </location>
</feature>
<comment type="caution">
    <text evidence="2">The sequence shown here is derived from an EMBL/GenBank/DDBJ whole genome shotgun (WGS) entry which is preliminary data.</text>
</comment>
<feature type="region of interest" description="Disordered" evidence="1">
    <location>
        <begin position="179"/>
        <end position="202"/>
    </location>
</feature>
<reference evidence="2" key="1">
    <citation type="journal article" date="2021" name="bioRxiv">
        <title>Whole Genome Assembly and Annotation of Northern Wild Rice, Zizania palustris L., Supports a Whole Genome Duplication in the Zizania Genus.</title>
        <authorList>
            <person name="Haas M."/>
            <person name="Kono T."/>
            <person name="Macchietto M."/>
            <person name="Millas R."/>
            <person name="McGilp L."/>
            <person name="Shao M."/>
            <person name="Duquette J."/>
            <person name="Hirsch C.N."/>
            <person name="Kimball J."/>
        </authorList>
    </citation>
    <scope>NUCLEOTIDE SEQUENCE</scope>
    <source>
        <tissue evidence="2">Fresh leaf tissue</tissue>
    </source>
</reference>
<evidence type="ECO:0000256" key="1">
    <source>
        <dbReference type="SAM" id="MobiDB-lite"/>
    </source>
</evidence>
<feature type="region of interest" description="Disordered" evidence="1">
    <location>
        <begin position="302"/>
        <end position="333"/>
    </location>
</feature>
<feature type="region of interest" description="Disordered" evidence="1">
    <location>
        <begin position="356"/>
        <end position="402"/>
    </location>
</feature>
<proteinExistence type="predicted"/>
<protein>
    <submittedName>
        <fullName evidence="2">Uncharacterized protein</fullName>
    </submittedName>
</protein>
<accession>A0A8J5SAB8</accession>
<organism evidence="2 3">
    <name type="scientific">Zizania palustris</name>
    <name type="common">Northern wild rice</name>
    <dbReference type="NCBI Taxonomy" id="103762"/>
    <lineage>
        <taxon>Eukaryota</taxon>
        <taxon>Viridiplantae</taxon>
        <taxon>Streptophyta</taxon>
        <taxon>Embryophyta</taxon>
        <taxon>Tracheophyta</taxon>
        <taxon>Spermatophyta</taxon>
        <taxon>Magnoliopsida</taxon>
        <taxon>Liliopsida</taxon>
        <taxon>Poales</taxon>
        <taxon>Poaceae</taxon>
        <taxon>BOP clade</taxon>
        <taxon>Oryzoideae</taxon>
        <taxon>Oryzeae</taxon>
        <taxon>Zizaniinae</taxon>
        <taxon>Zizania</taxon>
    </lineage>
</organism>
<dbReference type="Proteomes" id="UP000729402">
    <property type="component" value="Unassembled WGS sequence"/>
</dbReference>
<feature type="compositionally biased region" description="Basic and acidic residues" evidence="1">
    <location>
        <begin position="179"/>
        <end position="188"/>
    </location>
</feature>
<dbReference type="OrthoDB" id="10646899at2759"/>
<gene>
    <name evidence="2" type="ORF">GUJ93_ZPchr0002g23339</name>
</gene>
<evidence type="ECO:0000313" key="2">
    <source>
        <dbReference type="EMBL" id="KAG8059440.1"/>
    </source>
</evidence>
<name>A0A8J5SAB8_ZIZPA</name>
<dbReference type="EMBL" id="JAAALK010000287">
    <property type="protein sequence ID" value="KAG8059440.1"/>
    <property type="molecule type" value="Genomic_DNA"/>
</dbReference>